<dbReference type="Proteomes" id="UP001220610">
    <property type="component" value="Chromosome"/>
</dbReference>
<name>A0AAJ5WQS8_9BACT</name>
<reference evidence="1" key="1">
    <citation type="submission" date="2023-03" db="EMBL/GenBank/DDBJ databases">
        <title>Andean soil-derived lignocellulolytic bacterial consortium as a source of novel taxa and putative plastic-active enzymes.</title>
        <authorList>
            <person name="Diaz-Garcia L."/>
            <person name="Chuvochina M."/>
            <person name="Feuerriegel G."/>
            <person name="Bunk B."/>
            <person name="Sproer C."/>
            <person name="Streit W.R."/>
            <person name="Rodriguez L.M."/>
            <person name="Overmann J."/>
            <person name="Jimenez D.J."/>
        </authorList>
    </citation>
    <scope>NUCLEOTIDE SEQUENCE</scope>
    <source>
        <strain evidence="1">MAG 7</strain>
    </source>
</reference>
<dbReference type="InterPro" id="IPR013324">
    <property type="entry name" value="RNA_pol_sigma_r3/r4-like"/>
</dbReference>
<gene>
    <name evidence="1" type="ORF">P0Y53_21385</name>
</gene>
<dbReference type="GO" id="GO:0003700">
    <property type="term" value="F:DNA-binding transcription factor activity"/>
    <property type="evidence" value="ECO:0007669"/>
    <property type="project" value="InterPro"/>
</dbReference>
<dbReference type="AlphaFoldDB" id="A0AAJ5WQS8"/>
<evidence type="ECO:0000313" key="2">
    <source>
        <dbReference type="Proteomes" id="UP001220610"/>
    </source>
</evidence>
<dbReference type="SUPFAM" id="SSF88659">
    <property type="entry name" value="Sigma3 and sigma4 domains of RNA polymerase sigma factors"/>
    <property type="match status" value="1"/>
</dbReference>
<evidence type="ECO:0000313" key="1">
    <source>
        <dbReference type="EMBL" id="WEK35050.1"/>
    </source>
</evidence>
<dbReference type="InterPro" id="IPR036388">
    <property type="entry name" value="WH-like_DNA-bd_sf"/>
</dbReference>
<dbReference type="NCBIfam" id="TIGR02937">
    <property type="entry name" value="sigma70-ECF"/>
    <property type="match status" value="1"/>
</dbReference>
<organism evidence="1 2">
    <name type="scientific">Candidatus Pseudobacter hemicellulosilyticus</name>
    <dbReference type="NCBI Taxonomy" id="3121375"/>
    <lineage>
        <taxon>Bacteria</taxon>
        <taxon>Pseudomonadati</taxon>
        <taxon>Bacteroidota</taxon>
        <taxon>Chitinophagia</taxon>
        <taxon>Chitinophagales</taxon>
        <taxon>Chitinophagaceae</taxon>
        <taxon>Pseudobacter</taxon>
    </lineage>
</organism>
<dbReference type="Gene3D" id="1.10.10.10">
    <property type="entry name" value="Winged helix-like DNA-binding domain superfamily/Winged helix DNA-binding domain"/>
    <property type="match status" value="1"/>
</dbReference>
<dbReference type="SUPFAM" id="SSF88946">
    <property type="entry name" value="Sigma2 domain of RNA polymerase sigma factors"/>
    <property type="match status" value="1"/>
</dbReference>
<proteinExistence type="predicted"/>
<dbReference type="GO" id="GO:0006352">
    <property type="term" value="P:DNA-templated transcription initiation"/>
    <property type="evidence" value="ECO:0007669"/>
    <property type="project" value="InterPro"/>
</dbReference>
<dbReference type="EMBL" id="CP119311">
    <property type="protein sequence ID" value="WEK35050.1"/>
    <property type="molecule type" value="Genomic_DNA"/>
</dbReference>
<dbReference type="Gene3D" id="1.10.1740.10">
    <property type="match status" value="1"/>
</dbReference>
<accession>A0AAJ5WQS8</accession>
<dbReference type="InterPro" id="IPR013325">
    <property type="entry name" value="RNA_pol_sigma_r2"/>
</dbReference>
<dbReference type="InterPro" id="IPR014284">
    <property type="entry name" value="RNA_pol_sigma-70_dom"/>
</dbReference>
<protein>
    <submittedName>
        <fullName evidence="1">Sigma-70 family RNA polymerase sigma factor</fullName>
    </submittedName>
</protein>
<sequence>MEGLKAGGLQRRAAEKQLYEQFFYFIDQGARKHRLGEEDCASAYSDTIITVIEHVLGERFEGRSSLKTYTYQIFSNKCVDLVRKSSTNKNRVLHTQVLDPLVQLLPDRARTVVQQLMDKSDRKLLLQKLRELGDKCRELLLLFEDGYNDREIAGQMQYQSAEVVKTTRLRCLGKLREKILSTGR</sequence>